<feature type="chain" id="PRO_5044795820" evidence="2">
    <location>
        <begin position="21"/>
        <end position="383"/>
    </location>
</feature>
<keyword evidence="2" id="KW-0732">Signal</keyword>
<dbReference type="AlphaFoldDB" id="A0ABD1F002"/>
<sequence>MKGIVTLSIVLSLSIGLARSEAGSKDELLKQAFTTTNTIGQTPKPELLSYQQINQNYAGKYQPQHLVYHQQYQPRTQQLQQTLSYSAEKPTVGSQQHQSTPVAMVIIAQPAYVPVSMLQQNNVAQHLLQLFQGGSSTLKYQYVPPNHSPTYQPIAQTQPIITQTQPIITQTQPQQSQQYVQYQPQQELQNTEPSAQEQTAQTQFFPQESLPVPQALIAPQQHVFPHNLNQHSSGPSGRSALYQPEAHQIEFQPNQLQQIDEQQPETQSPDFSKLAQEAAQHFLNSGGLASGSRTAPAIITGLEHFSPEQQEKIKAQLSAHFGSPLKPLNFGGSPGKQSQEASIAGRKYFQDQRQRIRSEKFVPSIQVKDGEITQTTAGGATKI</sequence>
<feature type="region of interest" description="Disordered" evidence="1">
    <location>
        <begin position="325"/>
        <end position="350"/>
    </location>
</feature>
<gene>
    <name evidence="3" type="ORF">ABEB36_005959</name>
</gene>
<dbReference type="Proteomes" id="UP001566132">
    <property type="component" value="Unassembled WGS sequence"/>
</dbReference>
<evidence type="ECO:0000313" key="4">
    <source>
        <dbReference type="Proteomes" id="UP001566132"/>
    </source>
</evidence>
<feature type="compositionally biased region" description="Low complexity" evidence="1">
    <location>
        <begin position="175"/>
        <end position="186"/>
    </location>
</feature>
<reference evidence="3 4" key="1">
    <citation type="submission" date="2024-05" db="EMBL/GenBank/DDBJ databases">
        <title>Genetic variation in Jamaican populations of the coffee berry borer (Hypothenemus hampei).</title>
        <authorList>
            <person name="Errbii M."/>
            <person name="Myrie A."/>
        </authorList>
    </citation>
    <scope>NUCLEOTIDE SEQUENCE [LARGE SCALE GENOMIC DNA]</scope>
    <source>
        <strain evidence="3">JA-Hopewell-2020-01-JO</strain>
        <tissue evidence="3">Whole body</tissue>
    </source>
</reference>
<feature type="signal peptide" evidence="2">
    <location>
        <begin position="1"/>
        <end position="20"/>
    </location>
</feature>
<dbReference type="EMBL" id="JBDJPC010000004">
    <property type="protein sequence ID" value="KAL1506634.1"/>
    <property type="molecule type" value="Genomic_DNA"/>
</dbReference>
<protein>
    <submittedName>
        <fullName evidence="3">Uncharacterized protein</fullName>
    </submittedName>
</protein>
<keyword evidence="4" id="KW-1185">Reference proteome</keyword>
<name>A0ABD1F002_HYPHA</name>
<evidence type="ECO:0000256" key="2">
    <source>
        <dbReference type="SAM" id="SignalP"/>
    </source>
</evidence>
<evidence type="ECO:0000256" key="1">
    <source>
        <dbReference type="SAM" id="MobiDB-lite"/>
    </source>
</evidence>
<evidence type="ECO:0000313" key="3">
    <source>
        <dbReference type="EMBL" id="KAL1506634.1"/>
    </source>
</evidence>
<feature type="compositionally biased region" description="Polar residues" evidence="1">
    <location>
        <begin position="187"/>
        <end position="200"/>
    </location>
</feature>
<comment type="caution">
    <text evidence="3">The sequence shown here is derived from an EMBL/GenBank/DDBJ whole genome shotgun (WGS) entry which is preliminary data.</text>
</comment>
<organism evidence="3 4">
    <name type="scientific">Hypothenemus hampei</name>
    <name type="common">Coffee berry borer</name>
    <dbReference type="NCBI Taxonomy" id="57062"/>
    <lineage>
        <taxon>Eukaryota</taxon>
        <taxon>Metazoa</taxon>
        <taxon>Ecdysozoa</taxon>
        <taxon>Arthropoda</taxon>
        <taxon>Hexapoda</taxon>
        <taxon>Insecta</taxon>
        <taxon>Pterygota</taxon>
        <taxon>Neoptera</taxon>
        <taxon>Endopterygota</taxon>
        <taxon>Coleoptera</taxon>
        <taxon>Polyphaga</taxon>
        <taxon>Cucujiformia</taxon>
        <taxon>Curculionidae</taxon>
        <taxon>Scolytinae</taxon>
        <taxon>Hypothenemus</taxon>
    </lineage>
</organism>
<proteinExistence type="predicted"/>
<feature type="region of interest" description="Disordered" evidence="1">
    <location>
        <begin position="175"/>
        <end position="200"/>
    </location>
</feature>
<accession>A0ABD1F002</accession>